<keyword evidence="3" id="KW-0732">Signal</keyword>
<dbReference type="Gene3D" id="3.40.720.10">
    <property type="entry name" value="Alkaline Phosphatase, subunit A"/>
    <property type="match status" value="1"/>
</dbReference>
<sequence length="433" mass="47748" precursor="true">MKPIVPILLLVLLHAGSLHAQRESFGEPLGDETPNILLLFADDLGYETLGCYGGKDFQTPHLDRLAGDGMRFTRAYTSPVCTPSRMSLYTGTYAARHGYYNVLPVHLGTKKAVDFRLRFTTFPQLLRAAGYATSVTGKWQLAALEFHPQHCRDAGFDSWCVWQIWREGAKTTRYWNPCLNHDGRIRDDIGERFGPDVLADYVIDQMKSAVAAGRPFYIHHNMMLPHVPIVDTPAERSSGRAASLGGMIHYMDALCGRLIAAVDELGVGDRTYIIFMGDNGTDSRATRHTRAGAVSGGKRDLNDAGTHIPLIVRRPGTVAAGTVCQDLIDMADWFPTFCDLAGVTVPADVELDGVSFASRLSGGEASPRQWVTAGIRNERSVFDGQWRVRTGTDRIIDARKLPQETVLEPVPAEAESPVKQLRSVLAEQQRLGR</sequence>
<organism evidence="5 6">
    <name type="scientific">Roseimaritima ulvae</name>
    <dbReference type="NCBI Taxonomy" id="980254"/>
    <lineage>
        <taxon>Bacteria</taxon>
        <taxon>Pseudomonadati</taxon>
        <taxon>Planctomycetota</taxon>
        <taxon>Planctomycetia</taxon>
        <taxon>Pirellulales</taxon>
        <taxon>Pirellulaceae</taxon>
        <taxon>Roseimaritima</taxon>
    </lineage>
</organism>
<evidence type="ECO:0000313" key="5">
    <source>
        <dbReference type="EMBL" id="QEG39061.1"/>
    </source>
</evidence>
<dbReference type="SUPFAM" id="SSF53649">
    <property type="entry name" value="Alkaline phosphatase-like"/>
    <property type="match status" value="1"/>
</dbReference>
<dbReference type="InterPro" id="IPR000917">
    <property type="entry name" value="Sulfatase_N"/>
</dbReference>
<dbReference type="KEGG" id="rul:UC8_10220"/>
<evidence type="ECO:0000259" key="4">
    <source>
        <dbReference type="Pfam" id="PF00884"/>
    </source>
</evidence>
<dbReference type="Proteomes" id="UP000325286">
    <property type="component" value="Chromosome"/>
</dbReference>
<dbReference type="AlphaFoldDB" id="A0A5B9QYJ9"/>
<evidence type="ECO:0000256" key="1">
    <source>
        <dbReference type="ARBA" id="ARBA00008779"/>
    </source>
</evidence>
<comment type="similarity">
    <text evidence="1">Belongs to the sulfatase family.</text>
</comment>
<dbReference type="GO" id="GO:0004065">
    <property type="term" value="F:arylsulfatase activity"/>
    <property type="evidence" value="ECO:0007669"/>
    <property type="project" value="UniProtKB-EC"/>
</dbReference>
<evidence type="ECO:0000313" key="6">
    <source>
        <dbReference type="Proteomes" id="UP000325286"/>
    </source>
</evidence>
<name>A0A5B9QYJ9_9BACT</name>
<dbReference type="EMBL" id="CP042914">
    <property type="protein sequence ID" value="QEG39061.1"/>
    <property type="molecule type" value="Genomic_DNA"/>
</dbReference>
<protein>
    <submittedName>
        <fullName evidence="5">Arylsulfatase</fullName>
        <ecNumber evidence="5">3.1.6.1</ecNumber>
    </submittedName>
</protein>
<keyword evidence="2 5" id="KW-0378">Hydrolase</keyword>
<gene>
    <name evidence="5" type="ORF">UC8_10220</name>
</gene>
<evidence type="ECO:0000256" key="2">
    <source>
        <dbReference type="ARBA" id="ARBA00022801"/>
    </source>
</evidence>
<dbReference type="PANTHER" id="PTHR42693">
    <property type="entry name" value="ARYLSULFATASE FAMILY MEMBER"/>
    <property type="match status" value="1"/>
</dbReference>
<accession>A0A5B9QYJ9</accession>
<evidence type="ECO:0000256" key="3">
    <source>
        <dbReference type="SAM" id="SignalP"/>
    </source>
</evidence>
<keyword evidence="6" id="KW-1185">Reference proteome</keyword>
<feature type="chain" id="PRO_5022772810" evidence="3">
    <location>
        <begin position="21"/>
        <end position="433"/>
    </location>
</feature>
<dbReference type="OrthoDB" id="9783154at2"/>
<dbReference type="Pfam" id="PF00884">
    <property type="entry name" value="Sulfatase"/>
    <property type="match status" value="1"/>
</dbReference>
<dbReference type="RefSeq" id="WP_068142311.1">
    <property type="nucleotide sequence ID" value="NZ_CP042914.1"/>
</dbReference>
<feature type="domain" description="Sulfatase N-terminal" evidence="4">
    <location>
        <begin position="34"/>
        <end position="343"/>
    </location>
</feature>
<dbReference type="InterPro" id="IPR017850">
    <property type="entry name" value="Alkaline_phosphatase_core_sf"/>
</dbReference>
<dbReference type="PANTHER" id="PTHR42693:SF53">
    <property type="entry name" value="ENDO-4-O-SULFATASE"/>
    <property type="match status" value="1"/>
</dbReference>
<reference evidence="5 6" key="1">
    <citation type="submission" date="2019-08" db="EMBL/GenBank/DDBJ databases">
        <title>Deep-cultivation of Planctomycetes and their phenomic and genomic characterization uncovers novel biology.</title>
        <authorList>
            <person name="Wiegand S."/>
            <person name="Jogler M."/>
            <person name="Boedeker C."/>
            <person name="Pinto D."/>
            <person name="Vollmers J."/>
            <person name="Rivas-Marin E."/>
            <person name="Kohn T."/>
            <person name="Peeters S.H."/>
            <person name="Heuer A."/>
            <person name="Rast P."/>
            <person name="Oberbeckmann S."/>
            <person name="Bunk B."/>
            <person name="Jeske O."/>
            <person name="Meyerdierks A."/>
            <person name="Storesund J.E."/>
            <person name="Kallscheuer N."/>
            <person name="Luecker S."/>
            <person name="Lage O.M."/>
            <person name="Pohl T."/>
            <person name="Merkel B.J."/>
            <person name="Hornburger P."/>
            <person name="Mueller R.-W."/>
            <person name="Bruemmer F."/>
            <person name="Labrenz M."/>
            <person name="Spormann A.M."/>
            <person name="Op den Camp H."/>
            <person name="Overmann J."/>
            <person name="Amann R."/>
            <person name="Jetten M.S.M."/>
            <person name="Mascher T."/>
            <person name="Medema M.H."/>
            <person name="Devos D.P."/>
            <person name="Kaster A.-K."/>
            <person name="Ovreas L."/>
            <person name="Rohde M."/>
            <person name="Galperin M.Y."/>
            <person name="Jogler C."/>
        </authorList>
    </citation>
    <scope>NUCLEOTIDE SEQUENCE [LARGE SCALE GENOMIC DNA]</scope>
    <source>
        <strain evidence="5 6">UC8</strain>
    </source>
</reference>
<proteinExistence type="inferred from homology"/>
<dbReference type="EC" id="3.1.6.1" evidence="5"/>
<feature type="signal peptide" evidence="3">
    <location>
        <begin position="1"/>
        <end position="20"/>
    </location>
</feature>
<dbReference type="InterPro" id="IPR050738">
    <property type="entry name" value="Sulfatase"/>
</dbReference>